<keyword evidence="3" id="KW-0479">Metal-binding</keyword>
<accession>A0A8J2VIT8</accession>
<dbReference type="PANTHER" id="PTHR12151">
    <property type="entry name" value="ELECTRON TRANSPORT PROTIN SCO1/SENC FAMILY MEMBER"/>
    <property type="match status" value="1"/>
</dbReference>
<dbReference type="InterPro" id="IPR003782">
    <property type="entry name" value="SCO1/SenC"/>
</dbReference>
<evidence type="ECO:0000259" key="6">
    <source>
        <dbReference type="PROSITE" id="PS51352"/>
    </source>
</evidence>
<organism evidence="7 8">
    <name type="scientific">Marinithermofilum abyssi</name>
    <dbReference type="NCBI Taxonomy" id="1571185"/>
    <lineage>
        <taxon>Bacteria</taxon>
        <taxon>Bacillati</taxon>
        <taxon>Bacillota</taxon>
        <taxon>Bacilli</taxon>
        <taxon>Bacillales</taxon>
        <taxon>Thermoactinomycetaceae</taxon>
        <taxon>Marinithermofilum</taxon>
    </lineage>
</organism>
<sequence>MERKNRWKKRGWWMAAVASALLATACTPVQTPTTTQPVQEKQPPLNWKVPDFTYKDQNGKPFGLSDLKGKVWIADVVFTQCPDVCPPMTSNMVRLQKKMKAEGVDVQIVSFSVDPRHDTPEVLKDYAKRHNADLSNWRFLTGYEDKEIQHFVRTGFKSIVDRREPKSKDEPLMINHPTSFFLVGPDGKVAERYDGIKPDTHAIIQKIKELK</sequence>
<dbReference type="Proteomes" id="UP000625210">
    <property type="component" value="Unassembled WGS sequence"/>
</dbReference>
<evidence type="ECO:0000313" key="8">
    <source>
        <dbReference type="Proteomes" id="UP000625210"/>
    </source>
</evidence>
<feature type="domain" description="Thioredoxin" evidence="6">
    <location>
        <begin position="43"/>
        <end position="211"/>
    </location>
</feature>
<feature type="signal peptide" evidence="5">
    <location>
        <begin position="1"/>
        <end position="25"/>
    </location>
</feature>
<protein>
    <submittedName>
        <fullName evidence="7">SCO1 protein</fullName>
    </submittedName>
</protein>
<dbReference type="Gene3D" id="3.40.30.10">
    <property type="entry name" value="Glutaredoxin"/>
    <property type="match status" value="1"/>
</dbReference>
<dbReference type="GO" id="GO:0046872">
    <property type="term" value="F:metal ion binding"/>
    <property type="evidence" value="ECO:0007669"/>
    <property type="project" value="UniProtKB-KW"/>
</dbReference>
<keyword evidence="4" id="KW-1015">Disulfide bond</keyword>
<feature type="disulfide bond" description="Redox-active" evidence="4">
    <location>
        <begin position="81"/>
        <end position="85"/>
    </location>
</feature>
<keyword evidence="2 3" id="KW-0186">Copper</keyword>
<dbReference type="PANTHER" id="PTHR12151:SF25">
    <property type="entry name" value="LINALOOL DEHYDRATASE_ISOMERASE DOMAIN-CONTAINING PROTEIN"/>
    <property type="match status" value="1"/>
</dbReference>
<keyword evidence="8" id="KW-1185">Reference proteome</keyword>
<evidence type="ECO:0000256" key="5">
    <source>
        <dbReference type="SAM" id="SignalP"/>
    </source>
</evidence>
<reference evidence="7" key="2">
    <citation type="submission" date="2020-09" db="EMBL/GenBank/DDBJ databases">
        <authorList>
            <person name="Sun Q."/>
            <person name="Zhou Y."/>
        </authorList>
    </citation>
    <scope>NUCLEOTIDE SEQUENCE</scope>
    <source>
        <strain evidence="7">CGMCC 1.15179</strain>
    </source>
</reference>
<dbReference type="RefSeq" id="WP_188647788.1">
    <property type="nucleotide sequence ID" value="NZ_BMHQ01000006.1"/>
</dbReference>
<dbReference type="SUPFAM" id="SSF52833">
    <property type="entry name" value="Thioredoxin-like"/>
    <property type="match status" value="1"/>
</dbReference>
<keyword evidence="5" id="KW-0732">Signal</keyword>
<dbReference type="Pfam" id="PF02630">
    <property type="entry name" value="SCO1-SenC"/>
    <property type="match status" value="1"/>
</dbReference>
<reference evidence="7" key="1">
    <citation type="journal article" date="2014" name="Int. J. Syst. Evol. Microbiol.">
        <title>Complete genome sequence of Corynebacterium casei LMG S-19264T (=DSM 44701T), isolated from a smear-ripened cheese.</title>
        <authorList>
            <consortium name="US DOE Joint Genome Institute (JGI-PGF)"/>
            <person name="Walter F."/>
            <person name="Albersmeier A."/>
            <person name="Kalinowski J."/>
            <person name="Ruckert C."/>
        </authorList>
    </citation>
    <scope>NUCLEOTIDE SEQUENCE</scope>
    <source>
        <strain evidence="7">CGMCC 1.15179</strain>
    </source>
</reference>
<gene>
    <name evidence="7" type="primary">ypmQ</name>
    <name evidence="7" type="ORF">GCM10011571_20480</name>
</gene>
<dbReference type="PROSITE" id="PS51352">
    <property type="entry name" value="THIOREDOXIN_2"/>
    <property type="match status" value="1"/>
</dbReference>
<evidence type="ECO:0000256" key="3">
    <source>
        <dbReference type="PIRSR" id="PIRSR603782-1"/>
    </source>
</evidence>
<evidence type="ECO:0000256" key="1">
    <source>
        <dbReference type="ARBA" id="ARBA00010996"/>
    </source>
</evidence>
<dbReference type="AlphaFoldDB" id="A0A8J2VIT8"/>
<dbReference type="EMBL" id="BMHQ01000006">
    <property type="protein sequence ID" value="GGE18494.1"/>
    <property type="molecule type" value="Genomic_DNA"/>
</dbReference>
<dbReference type="PROSITE" id="PS51257">
    <property type="entry name" value="PROKAR_LIPOPROTEIN"/>
    <property type="match status" value="1"/>
</dbReference>
<dbReference type="InterPro" id="IPR036249">
    <property type="entry name" value="Thioredoxin-like_sf"/>
</dbReference>
<feature type="binding site" evidence="3">
    <location>
        <position position="85"/>
    </location>
    <ligand>
        <name>Cu cation</name>
        <dbReference type="ChEBI" id="CHEBI:23378"/>
    </ligand>
</feature>
<comment type="similarity">
    <text evidence="1">Belongs to the SCO1/2 family.</text>
</comment>
<evidence type="ECO:0000256" key="2">
    <source>
        <dbReference type="ARBA" id="ARBA00023008"/>
    </source>
</evidence>
<proteinExistence type="inferred from homology"/>
<evidence type="ECO:0000256" key="4">
    <source>
        <dbReference type="PIRSR" id="PIRSR603782-2"/>
    </source>
</evidence>
<name>A0A8J2VIT8_9BACL</name>
<feature type="binding site" evidence="3">
    <location>
        <position position="176"/>
    </location>
    <ligand>
        <name>Cu cation</name>
        <dbReference type="ChEBI" id="CHEBI:23378"/>
    </ligand>
</feature>
<feature type="chain" id="PRO_5039225921" evidence="5">
    <location>
        <begin position="26"/>
        <end position="211"/>
    </location>
</feature>
<feature type="binding site" evidence="3">
    <location>
        <position position="81"/>
    </location>
    <ligand>
        <name>Cu cation</name>
        <dbReference type="ChEBI" id="CHEBI:23378"/>
    </ligand>
</feature>
<evidence type="ECO:0000313" key="7">
    <source>
        <dbReference type="EMBL" id="GGE18494.1"/>
    </source>
</evidence>
<dbReference type="CDD" id="cd02968">
    <property type="entry name" value="SCO"/>
    <property type="match status" value="1"/>
</dbReference>
<comment type="caution">
    <text evidence="7">The sequence shown here is derived from an EMBL/GenBank/DDBJ whole genome shotgun (WGS) entry which is preliminary data.</text>
</comment>
<dbReference type="InterPro" id="IPR013766">
    <property type="entry name" value="Thioredoxin_domain"/>
</dbReference>